<proteinExistence type="inferred from homology"/>
<dbReference type="PANTHER" id="PTHR31462:SF5">
    <property type="entry name" value="ENDOSOMAL_LYSOSOMAL PROTON CHANNEL TMEM175"/>
    <property type="match status" value="1"/>
</dbReference>
<keyword evidence="11" id="KW-0407">Ion channel</keyword>
<dbReference type="EnsemblMetazoa" id="CLYHEMT010549.1">
    <property type="protein sequence ID" value="CLYHEMP010549.1"/>
    <property type="gene ID" value="CLYHEMG010549"/>
</dbReference>
<keyword evidence="20" id="KW-1185">Reference proteome</keyword>
<evidence type="ECO:0000256" key="12">
    <source>
        <dbReference type="ARBA" id="ARBA00024169"/>
    </source>
</evidence>
<evidence type="ECO:0000256" key="16">
    <source>
        <dbReference type="ARBA" id="ARBA00044317"/>
    </source>
</evidence>
<evidence type="ECO:0000256" key="6">
    <source>
        <dbReference type="ARBA" id="ARBA00022826"/>
    </source>
</evidence>
<evidence type="ECO:0000256" key="13">
    <source>
        <dbReference type="ARBA" id="ARBA00030477"/>
    </source>
</evidence>
<feature type="transmembrane region" description="Helical" evidence="18">
    <location>
        <begin position="427"/>
        <end position="449"/>
    </location>
</feature>
<feature type="transmembrane region" description="Helical" evidence="18">
    <location>
        <begin position="262"/>
        <end position="281"/>
    </location>
</feature>
<feature type="transmembrane region" description="Helical" evidence="18">
    <location>
        <begin position="315"/>
        <end position="334"/>
    </location>
</feature>
<feature type="compositionally biased region" description="Basic and acidic residues" evidence="17">
    <location>
        <begin position="571"/>
        <end position="599"/>
    </location>
</feature>
<keyword evidence="3" id="KW-0813">Transport</keyword>
<keyword evidence="4" id="KW-0633">Potassium transport</keyword>
<keyword evidence="5 18" id="KW-0812">Transmembrane</keyword>
<keyword evidence="6" id="KW-0631">Potassium channel</keyword>
<feature type="transmembrane region" description="Helical" evidence="18">
    <location>
        <begin position="477"/>
        <end position="499"/>
    </location>
</feature>
<evidence type="ECO:0000256" key="7">
    <source>
        <dbReference type="ARBA" id="ARBA00022958"/>
    </source>
</evidence>
<evidence type="ECO:0000256" key="18">
    <source>
        <dbReference type="SAM" id="Phobius"/>
    </source>
</evidence>
<accession>A0A7M5UH45</accession>
<keyword evidence="7" id="KW-0630">Potassium</keyword>
<evidence type="ECO:0000256" key="2">
    <source>
        <dbReference type="ARBA" id="ARBA00006920"/>
    </source>
</evidence>
<keyword evidence="8 18" id="KW-1133">Transmembrane helix</keyword>
<feature type="transmembrane region" description="Helical" evidence="18">
    <location>
        <begin position="160"/>
        <end position="179"/>
    </location>
</feature>
<organism evidence="19 20">
    <name type="scientific">Clytia hemisphaerica</name>
    <dbReference type="NCBI Taxonomy" id="252671"/>
    <lineage>
        <taxon>Eukaryota</taxon>
        <taxon>Metazoa</taxon>
        <taxon>Cnidaria</taxon>
        <taxon>Hydrozoa</taxon>
        <taxon>Hydroidolina</taxon>
        <taxon>Leptothecata</taxon>
        <taxon>Obeliida</taxon>
        <taxon>Clytiidae</taxon>
        <taxon>Clytia</taxon>
    </lineage>
</organism>
<evidence type="ECO:0000256" key="10">
    <source>
        <dbReference type="ARBA" id="ARBA00023136"/>
    </source>
</evidence>
<dbReference type="GeneID" id="136805771"/>
<name>A0A7M5UH45_9CNID</name>
<evidence type="ECO:0000256" key="8">
    <source>
        <dbReference type="ARBA" id="ARBA00022989"/>
    </source>
</evidence>
<dbReference type="Pfam" id="PF06736">
    <property type="entry name" value="TMEM175"/>
    <property type="match status" value="2"/>
</dbReference>
<evidence type="ECO:0000256" key="9">
    <source>
        <dbReference type="ARBA" id="ARBA00023065"/>
    </source>
</evidence>
<protein>
    <recommendedName>
        <fullName evidence="15">Endosomal/lysosomal proton channel TMEM175</fullName>
    </recommendedName>
    <alternativeName>
        <fullName evidence="16">Potassium channel TMEM175</fullName>
    </alternativeName>
    <alternativeName>
        <fullName evidence="13">Transmembrane protein 175</fullName>
    </alternativeName>
</protein>
<dbReference type="GO" id="GO:0005267">
    <property type="term" value="F:potassium channel activity"/>
    <property type="evidence" value="ECO:0007669"/>
    <property type="project" value="UniProtKB-KW"/>
</dbReference>
<evidence type="ECO:0000313" key="20">
    <source>
        <dbReference type="Proteomes" id="UP000594262"/>
    </source>
</evidence>
<comment type="subcellular location">
    <subcellularLocation>
        <location evidence="1">Membrane</location>
        <topology evidence="1">Multi-pass membrane protein</topology>
    </subcellularLocation>
</comment>
<feature type="transmembrane region" description="Helical" evidence="18">
    <location>
        <begin position="388"/>
        <end position="407"/>
    </location>
</feature>
<sequence>MTKSSFGGENKSFLVKDKMALNKSFDETDSGAPSKHADLKHLQENYDKITDTKLPENLHRGDITTVNRFLGYHDAMMATCGTFLILPLRNLKNMVKTDEYEELKAKHKLPHDPIVVEDLAGYLDAMKTEFIMFFLGFLIICTIWETNIIRTNVIKRFDDFMVMLGLFQMAAIVVLPFSISLMGHYPNDDVTIISTMVVLMIIYVLELVMILYGFYCPRLLNMAMRDWTDKEVRGFMLRMCIKPIAEIVLVGVAGAFSLLQNHVAWGLLALLIIVPLIRKFVYFYRRRRAEKTKVQRCRFYYFFTKGQISKERVEAFSDAAIAIIACVLILDITVEEFPTRHDVHEHGLLSVLAHMEFEFGAFFGTYMAVSFLWYVNHTVLHLFHTIDIGALYLQKIFLAFLCFAPILNNMMVEFEFGHGTESEKRTALQWSSGMLFAASLTQLLMLIWGSVRKDKLLHRWATHEDKNHKNKMNRKQFMYIQLKIIVVPFWTLVGIFSSYATGNAAMIITCACIAGTLLSFIILKFIFINHINKPAIFITQNSSSGRHLSLGDIELRNSMAEEIADGKVYEDENEMEREVLEEAENKEIKDEQKEERQENDMAETVLNEESNEDTIM</sequence>
<dbReference type="PANTHER" id="PTHR31462">
    <property type="entry name" value="ENDOSOMAL/LYSOSOMAL POTASSIUM CHANNEL TMEM175"/>
    <property type="match status" value="1"/>
</dbReference>
<evidence type="ECO:0000256" key="3">
    <source>
        <dbReference type="ARBA" id="ARBA00022448"/>
    </source>
</evidence>
<dbReference type="GO" id="GO:0016020">
    <property type="term" value="C:membrane"/>
    <property type="evidence" value="ECO:0007669"/>
    <property type="project" value="UniProtKB-SubCell"/>
</dbReference>
<feature type="transmembrane region" description="Helical" evidence="18">
    <location>
        <begin position="235"/>
        <end position="256"/>
    </location>
</feature>
<evidence type="ECO:0000256" key="17">
    <source>
        <dbReference type="SAM" id="MobiDB-lite"/>
    </source>
</evidence>
<evidence type="ECO:0000256" key="1">
    <source>
        <dbReference type="ARBA" id="ARBA00004141"/>
    </source>
</evidence>
<reference evidence="19" key="1">
    <citation type="submission" date="2021-01" db="UniProtKB">
        <authorList>
            <consortium name="EnsemblMetazoa"/>
        </authorList>
    </citation>
    <scope>IDENTIFICATION</scope>
</reference>
<feature type="transmembrane region" description="Helical" evidence="18">
    <location>
        <begin position="130"/>
        <end position="148"/>
    </location>
</feature>
<keyword evidence="10 18" id="KW-0472">Membrane</keyword>
<evidence type="ECO:0000313" key="19">
    <source>
        <dbReference type="EnsemblMetazoa" id="CLYHEMP010549.1"/>
    </source>
</evidence>
<feature type="region of interest" description="Disordered" evidence="17">
    <location>
        <begin position="571"/>
        <end position="616"/>
    </location>
</feature>
<comment type="similarity">
    <text evidence="2">Belongs to the TMEM175 family.</text>
</comment>
<dbReference type="Proteomes" id="UP000594262">
    <property type="component" value="Unplaced"/>
</dbReference>
<feature type="transmembrane region" description="Helical" evidence="18">
    <location>
        <begin position="69"/>
        <end position="88"/>
    </location>
</feature>
<dbReference type="RefSeq" id="XP_066918430.1">
    <property type="nucleotide sequence ID" value="XM_067062329.1"/>
</dbReference>
<evidence type="ECO:0000256" key="14">
    <source>
        <dbReference type="ARBA" id="ARBA00034430"/>
    </source>
</evidence>
<keyword evidence="9" id="KW-0406">Ion transport</keyword>
<comment type="catalytic activity">
    <reaction evidence="14">
        <text>K(+)(in) = K(+)(out)</text>
        <dbReference type="Rhea" id="RHEA:29463"/>
        <dbReference type="ChEBI" id="CHEBI:29103"/>
    </reaction>
</comment>
<dbReference type="AlphaFoldDB" id="A0A7M5UH45"/>
<dbReference type="OrthoDB" id="203835at2759"/>
<comment type="catalytic activity">
    <reaction evidence="12">
        <text>H(+)(in) = H(+)(out)</text>
        <dbReference type="Rhea" id="RHEA:34979"/>
        <dbReference type="ChEBI" id="CHEBI:15378"/>
    </reaction>
</comment>
<evidence type="ECO:0000256" key="5">
    <source>
        <dbReference type="ARBA" id="ARBA00022692"/>
    </source>
</evidence>
<feature type="transmembrane region" description="Helical" evidence="18">
    <location>
        <begin position="191"/>
        <end position="215"/>
    </location>
</feature>
<evidence type="ECO:0000256" key="4">
    <source>
        <dbReference type="ARBA" id="ARBA00022538"/>
    </source>
</evidence>
<dbReference type="InterPro" id="IPR010617">
    <property type="entry name" value="TMEM175-like"/>
</dbReference>
<evidence type="ECO:0000256" key="11">
    <source>
        <dbReference type="ARBA" id="ARBA00023303"/>
    </source>
</evidence>
<feature type="transmembrane region" description="Helical" evidence="18">
    <location>
        <begin position="359"/>
        <end position="376"/>
    </location>
</feature>
<evidence type="ECO:0000256" key="15">
    <source>
        <dbReference type="ARBA" id="ARBA00034544"/>
    </source>
</evidence>
<dbReference type="GO" id="GO:0015252">
    <property type="term" value="F:proton channel activity"/>
    <property type="evidence" value="ECO:0007669"/>
    <property type="project" value="InterPro"/>
</dbReference>
<feature type="transmembrane region" description="Helical" evidence="18">
    <location>
        <begin position="505"/>
        <end position="527"/>
    </location>
</feature>